<dbReference type="Pfam" id="PF00294">
    <property type="entry name" value="PfkB"/>
    <property type="match status" value="1"/>
</dbReference>
<protein>
    <submittedName>
        <fullName evidence="7">Fructokinase</fullName>
    </submittedName>
</protein>
<evidence type="ECO:0000256" key="2">
    <source>
        <dbReference type="ARBA" id="ARBA00022679"/>
    </source>
</evidence>
<dbReference type="InterPro" id="IPR029056">
    <property type="entry name" value="Ribokinase-like"/>
</dbReference>
<keyword evidence="2" id="KW-0808">Transferase</keyword>
<dbReference type="Gene3D" id="3.40.1620.20">
    <property type="match status" value="1"/>
</dbReference>
<keyword evidence="5" id="KW-0067">ATP-binding</keyword>
<proteinExistence type="inferred from homology"/>
<evidence type="ECO:0000259" key="6">
    <source>
        <dbReference type="Pfam" id="PF00294"/>
    </source>
</evidence>
<evidence type="ECO:0000313" key="8">
    <source>
        <dbReference type="Proteomes" id="UP000240708"/>
    </source>
</evidence>
<keyword evidence="4 7" id="KW-0418">Kinase</keyword>
<dbReference type="PANTHER" id="PTHR43085:SF1">
    <property type="entry name" value="PSEUDOURIDINE KINASE-RELATED"/>
    <property type="match status" value="1"/>
</dbReference>
<dbReference type="Proteomes" id="UP000240708">
    <property type="component" value="Unassembled WGS sequence"/>
</dbReference>
<comment type="similarity">
    <text evidence="1">Belongs to the carbohydrate kinase PfkB family.</text>
</comment>
<evidence type="ECO:0000256" key="4">
    <source>
        <dbReference type="ARBA" id="ARBA00022777"/>
    </source>
</evidence>
<evidence type="ECO:0000313" key="7">
    <source>
        <dbReference type="EMBL" id="PSL07511.1"/>
    </source>
</evidence>
<keyword evidence="8" id="KW-1185">Reference proteome</keyword>
<reference evidence="7 8" key="1">
    <citation type="submission" date="2018-03" db="EMBL/GenBank/DDBJ databases">
        <title>Genomic Encyclopedia of Archaeal and Bacterial Type Strains, Phase II (KMG-II): from individual species to whole genera.</title>
        <authorList>
            <person name="Goeker M."/>
        </authorList>
    </citation>
    <scope>NUCLEOTIDE SEQUENCE [LARGE SCALE GENOMIC DNA]</scope>
    <source>
        <strain evidence="7 8">DSM 28057</strain>
    </source>
</reference>
<evidence type="ECO:0000256" key="3">
    <source>
        <dbReference type="ARBA" id="ARBA00022741"/>
    </source>
</evidence>
<feature type="domain" description="Carbohydrate kinase PfkB" evidence="6">
    <location>
        <begin position="6"/>
        <end position="296"/>
    </location>
</feature>
<evidence type="ECO:0000256" key="5">
    <source>
        <dbReference type="ARBA" id="ARBA00022840"/>
    </source>
</evidence>
<dbReference type="GO" id="GO:0005524">
    <property type="term" value="F:ATP binding"/>
    <property type="evidence" value="ECO:0007669"/>
    <property type="project" value="UniProtKB-KW"/>
</dbReference>
<dbReference type="CDD" id="cd01167">
    <property type="entry name" value="bac_FRK"/>
    <property type="match status" value="1"/>
</dbReference>
<accession>A0A2P8EDI0</accession>
<dbReference type="OrthoDB" id="9813569at2"/>
<dbReference type="SUPFAM" id="SSF53613">
    <property type="entry name" value="Ribokinase-like"/>
    <property type="match status" value="1"/>
</dbReference>
<dbReference type="Gene3D" id="3.40.1190.30">
    <property type="match status" value="1"/>
</dbReference>
<dbReference type="InterPro" id="IPR011611">
    <property type="entry name" value="PfkB_dom"/>
</dbReference>
<evidence type="ECO:0000256" key="1">
    <source>
        <dbReference type="ARBA" id="ARBA00010688"/>
    </source>
</evidence>
<organism evidence="7 8">
    <name type="scientific">Cecembia rubra</name>
    <dbReference type="NCBI Taxonomy" id="1485585"/>
    <lineage>
        <taxon>Bacteria</taxon>
        <taxon>Pseudomonadati</taxon>
        <taxon>Bacteroidota</taxon>
        <taxon>Cytophagia</taxon>
        <taxon>Cytophagales</taxon>
        <taxon>Cyclobacteriaceae</taxon>
        <taxon>Cecembia</taxon>
    </lineage>
</organism>
<comment type="caution">
    <text evidence="7">The sequence shown here is derived from an EMBL/GenBank/DDBJ whole genome shotgun (WGS) entry which is preliminary data.</text>
</comment>
<dbReference type="RefSeq" id="WP_106565589.1">
    <property type="nucleotide sequence ID" value="NZ_JAUVYL010000007.1"/>
</dbReference>
<dbReference type="PANTHER" id="PTHR43085">
    <property type="entry name" value="HEXOKINASE FAMILY MEMBER"/>
    <property type="match status" value="1"/>
</dbReference>
<gene>
    <name evidence="7" type="ORF">CLV48_101443</name>
</gene>
<dbReference type="GO" id="GO:0016301">
    <property type="term" value="F:kinase activity"/>
    <property type="evidence" value="ECO:0007669"/>
    <property type="project" value="UniProtKB-KW"/>
</dbReference>
<dbReference type="AlphaFoldDB" id="A0A2P8EDI0"/>
<dbReference type="EMBL" id="PYGF01000001">
    <property type="protein sequence ID" value="PSL07511.1"/>
    <property type="molecule type" value="Genomic_DNA"/>
</dbReference>
<dbReference type="Gene3D" id="6.10.140.490">
    <property type="match status" value="1"/>
</dbReference>
<name>A0A2P8EDI0_9BACT</name>
<keyword evidence="3" id="KW-0547">Nucleotide-binding</keyword>
<sequence>MDKNIDVIVIGELLVDLIGHEYREEIFRTHSFRRFQGGSPANLGANLTRLGKKVHLISSVGNDGMGKYLIHELKKVGLDSSGIKEREDFPTSLVLLSRTEGTPDFIAYREADHYIFPEDIPDEVLRQAKLYHTTCFALSRQPAQRAIMEAADRAANFGLQLSIDLNYAPAIWPDHMEAMHVMENYCSLSPFVKMSQDDADRIFKRAISPENAMQQILDWGAKLVCFTLGKKGSKIWIADGEKIEIPAEEVKIMGDATGAGDAYWSGFLSAWLDGKSWVQCLKNASKMAALKLSLDGPMPDKVDI</sequence>
<dbReference type="InterPro" id="IPR050306">
    <property type="entry name" value="PfkB_Carbo_kinase"/>
</dbReference>